<evidence type="ECO:0000256" key="1">
    <source>
        <dbReference type="ARBA" id="ARBA00022729"/>
    </source>
</evidence>
<proteinExistence type="predicted"/>
<evidence type="ECO:0000313" key="3">
    <source>
        <dbReference type="Proteomes" id="UP000829194"/>
    </source>
</evidence>
<dbReference type="InterPro" id="IPR028994">
    <property type="entry name" value="Integrin_alpha_N"/>
</dbReference>
<reference evidence="2 3" key="1">
    <citation type="submission" date="2022-03" db="EMBL/GenBank/DDBJ databases">
        <title>Complete genome sequence of Lysobacter capsici VKM B-2533 and Lysobacter gummosus 10.1.1, promising sources of lytic agents.</title>
        <authorList>
            <person name="Tarlachkov S.V."/>
            <person name="Kudryakova I.V."/>
            <person name="Afoshin A.S."/>
            <person name="Leontyevskaya E.A."/>
            <person name="Leontyevskaya N.V."/>
        </authorList>
    </citation>
    <scope>NUCLEOTIDE SEQUENCE [LARGE SCALE GENOMIC DNA]</scope>
    <source>
        <strain evidence="2 3">10.1.1</strain>
    </source>
</reference>
<dbReference type="RefSeq" id="WP_057944281.1">
    <property type="nucleotide sequence ID" value="NZ_CP011131.1"/>
</dbReference>
<name>A0ABY3XEA9_9GAMM</name>
<protein>
    <submittedName>
        <fullName evidence="2">VCBS repeat-containing protein</fullName>
    </submittedName>
</protein>
<gene>
    <name evidence="2" type="ORF">MOV92_19885</name>
</gene>
<accession>A0ABY3XEA9</accession>
<sequence length="678" mass="72339">MIAPAAAPNGIASTAEPAAFRFGAPINASIAQAQVGPVRVGDVTGDGLDDLIVSTYPVERDYPTINAPKLMIYRQQADGTLGPVMAYSDPPNGGFGAIELVDLNSDGILDIVVSRGTGLGLLIADGAGDFDKRLFAFTSNYSAGDITSMDVDKDGNADVIIHSQIYGGTSVLFGDGTGGIRQRQPMVTPEFNTYAVAADVTDDGHPDLMIHAYLGWHGFTVYPHDGIGGFNTSQSYRVGEGSPTTRLTVGDFNGDGRNDVAAANGSTGGRLHLHIQDDHGRLQNQPGLVSAEPQRSVLAVDLDRDGQTDLFSTHDTIVSYYLQDKGVFGPEQPRAAFPGGAQSNIHLQIAAGDLNSDGCTDVVIGGHPLQNITMFYGQNCKPVAPTPTVNDIDGDGKSDMLWRSDSKNYWAYWTMDGASKSSGASYSVGPDWNVVASGDFQGDGRLDLIWSNGYSMQMWKGTAGGFIGEEMVPFPAGFRVVAVGDIDSDGKSDLIWRDQGNTSLSAWTMDGARIASRKGYPLPAPWQVVGSGDLNGDGRMDMICSDGQRMRLWSNTSKLMFERREMGGYPQGWELAGTGDTDGDGRSDLFWRHAGAGAFVIWKMAGPHRVWGSSYSVGSAWRVVGSGDYTGDKKTDLVWSDGNSMQLWASTGAGFVGVVMPEYPRAWSPIARWSPSGL</sequence>
<dbReference type="InterPro" id="IPR013517">
    <property type="entry name" value="FG-GAP"/>
</dbReference>
<dbReference type="EMBL" id="CP093547">
    <property type="protein sequence ID" value="UNP28718.1"/>
    <property type="molecule type" value="Genomic_DNA"/>
</dbReference>
<dbReference type="PANTHER" id="PTHR46580">
    <property type="entry name" value="SENSOR KINASE-RELATED"/>
    <property type="match status" value="1"/>
</dbReference>
<organism evidence="2 3">
    <name type="scientific">Lysobacter gummosus</name>
    <dbReference type="NCBI Taxonomy" id="262324"/>
    <lineage>
        <taxon>Bacteria</taxon>
        <taxon>Pseudomonadati</taxon>
        <taxon>Pseudomonadota</taxon>
        <taxon>Gammaproteobacteria</taxon>
        <taxon>Lysobacterales</taxon>
        <taxon>Lysobacteraceae</taxon>
        <taxon>Lysobacter</taxon>
    </lineage>
</organism>
<keyword evidence="1" id="KW-0732">Signal</keyword>
<dbReference type="Proteomes" id="UP000829194">
    <property type="component" value="Chromosome"/>
</dbReference>
<dbReference type="SUPFAM" id="SSF69318">
    <property type="entry name" value="Integrin alpha N-terminal domain"/>
    <property type="match status" value="2"/>
</dbReference>
<dbReference type="Gene3D" id="2.130.10.130">
    <property type="entry name" value="Integrin alpha, N-terminal"/>
    <property type="match status" value="3"/>
</dbReference>
<dbReference type="Pfam" id="PF13517">
    <property type="entry name" value="FG-GAP_3"/>
    <property type="match status" value="5"/>
</dbReference>
<evidence type="ECO:0000313" key="2">
    <source>
        <dbReference type="EMBL" id="UNP28718.1"/>
    </source>
</evidence>
<keyword evidence="3" id="KW-1185">Reference proteome</keyword>